<name>A0A6J6CMF6_9ZZZZ</name>
<feature type="transmembrane region" description="Helical" evidence="1">
    <location>
        <begin position="47"/>
        <end position="66"/>
    </location>
</feature>
<dbReference type="AlphaFoldDB" id="A0A6J6CMF6"/>
<proteinExistence type="predicted"/>
<evidence type="ECO:0000313" key="2">
    <source>
        <dbReference type="EMBL" id="CAB4552742.1"/>
    </source>
</evidence>
<keyword evidence="1" id="KW-1133">Transmembrane helix</keyword>
<organism evidence="2">
    <name type="scientific">freshwater metagenome</name>
    <dbReference type="NCBI Taxonomy" id="449393"/>
    <lineage>
        <taxon>unclassified sequences</taxon>
        <taxon>metagenomes</taxon>
        <taxon>ecological metagenomes</taxon>
    </lineage>
</organism>
<reference evidence="2" key="1">
    <citation type="submission" date="2020-05" db="EMBL/GenBank/DDBJ databases">
        <authorList>
            <person name="Chiriac C."/>
            <person name="Salcher M."/>
            <person name="Ghai R."/>
            <person name="Kavagutti S V."/>
        </authorList>
    </citation>
    <scope>NUCLEOTIDE SEQUENCE</scope>
</reference>
<keyword evidence="1" id="KW-0472">Membrane</keyword>
<accession>A0A6J6CMF6</accession>
<feature type="transmembrane region" description="Helical" evidence="1">
    <location>
        <begin position="108"/>
        <end position="125"/>
    </location>
</feature>
<evidence type="ECO:0000256" key="1">
    <source>
        <dbReference type="SAM" id="Phobius"/>
    </source>
</evidence>
<feature type="transmembrane region" description="Helical" evidence="1">
    <location>
        <begin position="78"/>
        <end position="96"/>
    </location>
</feature>
<gene>
    <name evidence="2" type="ORF">UFOPK1618_00005</name>
</gene>
<sequence>MITAAFILVAVQIIVSLFQLALVLGAPMGEYTLGGQTQGKLSIKLRLVSAISLLLNLAIAGHYLAQTGTIQTLLPSDLNQIANWGLVVFTAGGLVMNSISRSMKERKMWVPVLLLSLCCAVIVAIG</sequence>
<protein>
    <submittedName>
        <fullName evidence="2">Unannotated protein</fullName>
    </submittedName>
</protein>
<feature type="transmembrane region" description="Helical" evidence="1">
    <location>
        <begin position="6"/>
        <end position="26"/>
    </location>
</feature>
<keyword evidence="1" id="KW-0812">Transmembrane</keyword>
<dbReference type="EMBL" id="CAEZTF010000001">
    <property type="protein sequence ID" value="CAB4552742.1"/>
    <property type="molecule type" value="Genomic_DNA"/>
</dbReference>